<evidence type="ECO:0000313" key="3">
    <source>
        <dbReference type="EMBL" id="KAK9828672.1"/>
    </source>
</evidence>
<organism evidence="3 4">
    <name type="scientific">[Myrmecia] bisecta</name>
    <dbReference type="NCBI Taxonomy" id="41462"/>
    <lineage>
        <taxon>Eukaryota</taxon>
        <taxon>Viridiplantae</taxon>
        <taxon>Chlorophyta</taxon>
        <taxon>core chlorophytes</taxon>
        <taxon>Trebouxiophyceae</taxon>
        <taxon>Trebouxiales</taxon>
        <taxon>Trebouxiaceae</taxon>
        <taxon>Myrmecia</taxon>
    </lineage>
</organism>
<dbReference type="Pfam" id="PF25805">
    <property type="entry name" value="IQUB"/>
    <property type="match status" value="1"/>
</dbReference>
<dbReference type="InterPro" id="IPR000048">
    <property type="entry name" value="IQ_motif_EF-hand-BS"/>
</dbReference>
<dbReference type="PANTHER" id="PTHR21074:SF0">
    <property type="entry name" value="IQ AND UBIQUITIN-LIKE DOMAIN-CONTAINING PROTEIN"/>
    <property type="match status" value="1"/>
</dbReference>
<dbReference type="Proteomes" id="UP001489004">
    <property type="component" value="Unassembled WGS sequence"/>
</dbReference>
<feature type="region of interest" description="Disordered" evidence="1">
    <location>
        <begin position="1"/>
        <end position="162"/>
    </location>
</feature>
<feature type="compositionally biased region" description="Polar residues" evidence="1">
    <location>
        <begin position="48"/>
        <end position="75"/>
    </location>
</feature>
<dbReference type="EMBL" id="JALJOR010000001">
    <property type="protein sequence ID" value="KAK9828672.1"/>
    <property type="molecule type" value="Genomic_DNA"/>
</dbReference>
<dbReference type="InterPro" id="IPR037695">
    <property type="entry name" value="IQUB"/>
</dbReference>
<feature type="compositionally biased region" description="Basic and acidic residues" evidence="1">
    <location>
        <begin position="237"/>
        <end position="247"/>
    </location>
</feature>
<protein>
    <recommendedName>
        <fullName evidence="2">IQ motif and ubiquitin-like domain-containing protein</fullName>
    </recommendedName>
</protein>
<sequence length="464" mass="51962">MEQTEDAILGVADSLAESSSEQEAATYAEPRLQAPAESSSPDAVVPGRSSQRADSPQLTALSSAEPGTSQDTEQPGSAGGLSGPSEDLKGLPDAAVGEPLRQSASLKANSPKPSTSGRTSRASNTPPVREPARPRLPEERKLTRDTQTVHIKGHATQTVRESAVQMARPGVLIDTIDDKLMIPGAYRTADQVWESKEQAAVTIQCWTRGWLARKRASVLQAAKAERDTFDSTQEAGRQTEAEQHRRREIERRMHPRTLADFELLHSELQAWRLQEARRIKESGVDSEEEERALQQLLHKETKLLQTIDRLRSTARAENEEERVAERLRRMAQPKRWPVSNGKAVEVHTPFTTRAKELMQLYTGLNLPLLSTDERLDVLLHAKWTVKEFDCNLTRDIVQLIDREADLLNRGRHPKTLEGLRKRISTLFLQFVETPEFNPEAKALQIQTIHSTDYLYTANQMAMVA</sequence>
<feature type="compositionally biased region" description="Polar residues" evidence="1">
    <location>
        <begin position="145"/>
        <end position="160"/>
    </location>
</feature>
<feature type="domain" description="IQ motif and ubiquitin-like" evidence="2">
    <location>
        <begin position="317"/>
        <end position="444"/>
    </location>
</feature>
<feature type="region of interest" description="Disordered" evidence="1">
    <location>
        <begin position="225"/>
        <end position="247"/>
    </location>
</feature>
<reference evidence="3 4" key="1">
    <citation type="journal article" date="2024" name="Nat. Commun.">
        <title>Phylogenomics reveals the evolutionary origins of lichenization in chlorophyte algae.</title>
        <authorList>
            <person name="Puginier C."/>
            <person name="Libourel C."/>
            <person name="Otte J."/>
            <person name="Skaloud P."/>
            <person name="Haon M."/>
            <person name="Grisel S."/>
            <person name="Petersen M."/>
            <person name="Berrin J.G."/>
            <person name="Delaux P.M."/>
            <person name="Dal Grande F."/>
            <person name="Keller J."/>
        </authorList>
    </citation>
    <scope>NUCLEOTIDE SEQUENCE [LARGE SCALE GENOMIC DNA]</scope>
    <source>
        <strain evidence="3 4">SAG 2043</strain>
    </source>
</reference>
<feature type="compositionally biased region" description="Low complexity" evidence="1">
    <location>
        <begin position="14"/>
        <end position="29"/>
    </location>
</feature>
<dbReference type="InterPro" id="IPR057887">
    <property type="entry name" value="IQUB_helical"/>
</dbReference>
<comment type="caution">
    <text evidence="3">The sequence shown here is derived from an EMBL/GenBank/DDBJ whole genome shotgun (WGS) entry which is preliminary data.</text>
</comment>
<dbReference type="PROSITE" id="PS50096">
    <property type="entry name" value="IQ"/>
    <property type="match status" value="1"/>
</dbReference>
<proteinExistence type="predicted"/>
<dbReference type="Pfam" id="PF00612">
    <property type="entry name" value="IQ"/>
    <property type="match status" value="1"/>
</dbReference>
<evidence type="ECO:0000259" key="2">
    <source>
        <dbReference type="Pfam" id="PF25805"/>
    </source>
</evidence>
<feature type="compositionally biased region" description="Basic and acidic residues" evidence="1">
    <location>
        <begin position="130"/>
        <end position="144"/>
    </location>
</feature>
<evidence type="ECO:0000256" key="1">
    <source>
        <dbReference type="SAM" id="MobiDB-lite"/>
    </source>
</evidence>
<accession>A0AAW1R4V3</accession>
<name>A0AAW1R4V3_9CHLO</name>
<keyword evidence="4" id="KW-1185">Reference proteome</keyword>
<feature type="compositionally biased region" description="Polar residues" evidence="1">
    <location>
        <begin position="102"/>
        <end position="125"/>
    </location>
</feature>
<dbReference type="AlphaFoldDB" id="A0AAW1R4V3"/>
<dbReference type="PANTHER" id="PTHR21074">
    <property type="entry name" value="IQ AND UBIQUITIN-LIKE DOMAIN-CONTAINING PROTEIN"/>
    <property type="match status" value="1"/>
</dbReference>
<evidence type="ECO:0000313" key="4">
    <source>
        <dbReference type="Proteomes" id="UP001489004"/>
    </source>
</evidence>
<dbReference type="Gene3D" id="1.20.5.190">
    <property type="match status" value="1"/>
</dbReference>
<gene>
    <name evidence="3" type="ORF">WJX72_001452</name>
</gene>